<dbReference type="PANTHER" id="PTHR31384">
    <property type="entry name" value="AUXIN RESPONSE FACTOR 4-RELATED"/>
    <property type="match status" value="1"/>
</dbReference>
<dbReference type="SMART" id="SM01019">
    <property type="entry name" value="B3"/>
    <property type="match status" value="1"/>
</dbReference>
<keyword evidence="5 8" id="KW-0804">Transcription</keyword>
<reference evidence="11 12" key="1">
    <citation type="submission" date="2024-04" db="EMBL/GenBank/DDBJ databases">
        <authorList>
            <person name="Fracassetti M."/>
        </authorList>
    </citation>
    <scope>NUCLEOTIDE SEQUENCE [LARGE SCALE GENOMIC DNA]</scope>
</reference>
<dbReference type="GO" id="GO:0009734">
    <property type="term" value="P:auxin-activated signaling pathway"/>
    <property type="evidence" value="ECO:0007669"/>
    <property type="project" value="UniProtKB-KW"/>
</dbReference>
<comment type="subunit">
    <text evidence="8">Homodimers and heterodimers.</text>
</comment>
<dbReference type="CDD" id="cd10017">
    <property type="entry name" value="B3_DNA"/>
    <property type="match status" value="1"/>
</dbReference>
<feature type="domain" description="TF-B3" evidence="10">
    <location>
        <begin position="45"/>
        <end position="149"/>
    </location>
</feature>
<dbReference type="GO" id="GO:0003677">
    <property type="term" value="F:DNA binding"/>
    <property type="evidence" value="ECO:0007669"/>
    <property type="project" value="UniProtKB-KW"/>
</dbReference>
<evidence type="ECO:0000256" key="6">
    <source>
        <dbReference type="ARBA" id="ARBA00023242"/>
    </source>
</evidence>
<gene>
    <name evidence="11" type="ORF">LTRI10_LOCUS24571</name>
</gene>
<dbReference type="InterPro" id="IPR015300">
    <property type="entry name" value="DNA-bd_pseudobarrel_sf"/>
</dbReference>
<evidence type="ECO:0000256" key="7">
    <source>
        <dbReference type="ARBA" id="ARBA00023294"/>
    </source>
</evidence>
<name>A0AAV2EC27_9ROSI</name>
<accession>A0AAV2EC27</accession>
<dbReference type="InterPro" id="IPR010525">
    <property type="entry name" value="ARF_dom"/>
</dbReference>
<dbReference type="EMBL" id="OZ034817">
    <property type="protein sequence ID" value="CAL1383287.1"/>
    <property type="molecule type" value="Genomic_DNA"/>
</dbReference>
<dbReference type="PANTHER" id="PTHR31384:SF96">
    <property type="entry name" value="AUXIN RESPONSE FACTOR 1"/>
    <property type="match status" value="1"/>
</dbReference>
<dbReference type="SUPFAM" id="SSF101936">
    <property type="entry name" value="DNA-binding pseudobarrel domain"/>
    <property type="match status" value="1"/>
</dbReference>
<dbReference type="Pfam" id="PF06507">
    <property type="entry name" value="ARF_AD"/>
    <property type="match status" value="1"/>
</dbReference>
<dbReference type="GO" id="GO:0006355">
    <property type="term" value="P:regulation of DNA-templated transcription"/>
    <property type="evidence" value="ECO:0007669"/>
    <property type="project" value="InterPro"/>
</dbReference>
<dbReference type="InterPro" id="IPR044835">
    <property type="entry name" value="ARF_plant"/>
</dbReference>
<dbReference type="Gene3D" id="2.40.330.10">
    <property type="entry name" value="DNA-binding pseudobarrel domain"/>
    <property type="match status" value="1"/>
</dbReference>
<dbReference type="PROSITE" id="PS50863">
    <property type="entry name" value="B3"/>
    <property type="match status" value="1"/>
</dbReference>
<dbReference type="Proteomes" id="UP001497516">
    <property type="component" value="Chromosome 4"/>
</dbReference>
<dbReference type="InterPro" id="IPR003340">
    <property type="entry name" value="B3_DNA-bd"/>
</dbReference>
<keyword evidence="3 8" id="KW-0805">Transcription regulation</keyword>
<evidence type="ECO:0000313" key="12">
    <source>
        <dbReference type="Proteomes" id="UP001497516"/>
    </source>
</evidence>
<evidence type="ECO:0000256" key="2">
    <source>
        <dbReference type="ARBA" id="ARBA00007853"/>
    </source>
</evidence>
<keyword evidence="7 8" id="KW-0927">Auxin signaling pathway</keyword>
<dbReference type="FunFam" id="2.30.30.1040:FF:000001">
    <property type="entry name" value="Auxin response factor"/>
    <property type="match status" value="1"/>
</dbReference>
<evidence type="ECO:0000256" key="5">
    <source>
        <dbReference type="ARBA" id="ARBA00023163"/>
    </source>
</evidence>
<dbReference type="Gene3D" id="2.30.30.1040">
    <property type="match status" value="1"/>
</dbReference>
<keyword evidence="12" id="KW-1185">Reference proteome</keyword>
<organism evidence="11 12">
    <name type="scientific">Linum trigynum</name>
    <dbReference type="NCBI Taxonomy" id="586398"/>
    <lineage>
        <taxon>Eukaryota</taxon>
        <taxon>Viridiplantae</taxon>
        <taxon>Streptophyta</taxon>
        <taxon>Embryophyta</taxon>
        <taxon>Tracheophyta</taxon>
        <taxon>Spermatophyta</taxon>
        <taxon>Magnoliopsida</taxon>
        <taxon>eudicotyledons</taxon>
        <taxon>Gunneridae</taxon>
        <taxon>Pentapetalae</taxon>
        <taxon>rosids</taxon>
        <taxon>fabids</taxon>
        <taxon>Malpighiales</taxon>
        <taxon>Linaceae</taxon>
        <taxon>Linum</taxon>
    </lineage>
</organism>
<feature type="region of interest" description="Disordered" evidence="9">
    <location>
        <begin position="14"/>
        <end position="37"/>
    </location>
</feature>
<evidence type="ECO:0000256" key="8">
    <source>
        <dbReference type="RuleBase" id="RU004561"/>
    </source>
</evidence>
<sequence>MVEPETHEVYAQIDLLSEPDQPDDELTSDDTLPPEPPTGCEVQSFSKILALSEVDSHGGFSILQKYVDACFPPLYMSPARERPCQLFVARDLHGSEWHFCHIYRGQPRRHLITTGWSEFAHSKKLVAGDSFIFLRGESGEVLVGVRRHMRQQPNRPPCIVSSQNMHVGILATAAHAIATGTPFSVFYKPRTSRFEFIVRVNKYLKARNHNLSIGTRVNMRFDCEKDPKQSFNGIIVGVGENFSSQWYSSEWRSFKVEWDDLGAILLPYRVSFWEVEPIVATAPSNTRPTNWTNKRSRPSYLTSLNPDLKALGISKTPIEPSSHEHLDSCGSLYHSLLQKCRLTQLASLPSFAVTTKSSISWPKQLEGVVESISTVVKIISSDRKHD</sequence>
<evidence type="ECO:0000256" key="4">
    <source>
        <dbReference type="ARBA" id="ARBA00023125"/>
    </source>
</evidence>
<keyword evidence="4 8" id="KW-0238">DNA-binding</keyword>
<dbReference type="Pfam" id="PF02362">
    <property type="entry name" value="B3"/>
    <property type="match status" value="1"/>
</dbReference>
<evidence type="ECO:0000256" key="9">
    <source>
        <dbReference type="SAM" id="MobiDB-lite"/>
    </source>
</evidence>
<comment type="function">
    <text evidence="8">Auxin response factors (ARFs) are transcriptional factors that bind specifically to the DNA sequence 5'-TGTCTC-3' found in the auxin-responsive promoter elements (AuxREs).</text>
</comment>
<evidence type="ECO:0000256" key="1">
    <source>
        <dbReference type="ARBA" id="ARBA00004123"/>
    </source>
</evidence>
<comment type="subcellular location">
    <subcellularLocation>
        <location evidence="1 8">Nucleus</location>
    </subcellularLocation>
</comment>
<protein>
    <recommendedName>
        <fullName evidence="8">Auxin response factor</fullName>
    </recommendedName>
</protein>
<evidence type="ECO:0000256" key="3">
    <source>
        <dbReference type="ARBA" id="ARBA00023015"/>
    </source>
</evidence>
<comment type="similarity">
    <text evidence="2 8">Belongs to the ARF family.</text>
</comment>
<dbReference type="FunFam" id="2.40.330.10:FF:000001">
    <property type="entry name" value="Auxin response factor"/>
    <property type="match status" value="1"/>
</dbReference>
<keyword evidence="6 8" id="KW-0539">Nucleus</keyword>
<evidence type="ECO:0000313" key="11">
    <source>
        <dbReference type="EMBL" id="CAL1383287.1"/>
    </source>
</evidence>
<evidence type="ECO:0000259" key="10">
    <source>
        <dbReference type="PROSITE" id="PS50863"/>
    </source>
</evidence>
<proteinExistence type="inferred from homology"/>
<dbReference type="GO" id="GO:0005634">
    <property type="term" value="C:nucleus"/>
    <property type="evidence" value="ECO:0007669"/>
    <property type="project" value="UniProtKB-SubCell"/>
</dbReference>
<dbReference type="AlphaFoldDB" id="A0AAV2EC27"/>